<dbReference type="Pfam" id="PF00079">
    <property type="entry name" value="Serpin"/>
    <property type="match status" value="1"/>
</dbReference>
<dbReference type="InterPro" id="IPR042185">
    <property type="entry name" value="Serpin_sf_2"/>
</dbReference>
<gene>
    <name evidence="4" type="ORF">RCOM_1043070</name>
</gene>
<dbReference type="Proteomes" id="UP000008311">
    <property type="component" value="Unassembled WGS sequence"/>
</dbReference>
<dbReference type="InterPro" id="IPR000215">
    <property type="entry name" value="Serpin_fam"/>
</dbReference>
<comment type="similarity">
    <text evidence="1 2">Belongs to the serpin family.</text>
</comment>
<dbReference type="STRING" id="3988.B9SBS7"/>
<dbReference type="Gene3D" id="3.30.497.10">
    <property type="entry name" value="Antithrombin, subunit I, domain 2"/>
    <property type="match status" value="1"/>
</dbReference>
<dbReference type="InterPro" id="IPR036186">
    <property type="entry name" value="Serpin_sf"/>
</dbReference>
<dbReference type="InterPro" id="IPR042178">
    <property type="entry name" value="Serpin_sf_1"/>
</dbReference>
<evidence type="ECO:0000313" key="5">
    <source>
        <dbReference type="Proteomes" id="UP000008311"/>
    </source>
</evidence>
<dbReference type="GO" id="GO:0004867">
    <property type="term" value="F:serine-type endopeptidase inhibitor activity"/>
    <property type="evidence" value="ECO:0007669"/>
    <property type="project" value="InterPro"/>
</dbReference>
<dbReference type="AlphaFoldDB" id="B9SBS7"/>
<dbReference type="PANTHER" id="PTHR11461:SF340">
    <property type="entry name" value="SERPIN DOMAIN-CONTAINING PROTEIN"/>
    <property type="match status" value="1"/>
</dbReference>
<feature type="domain" description="Serpin" evidence="3">
    <location>
        <begin position="1"/>
        <end position="302"/>
    </location>
</feature>
<dbReference type="eggNOG" id="KOG2392">
    <property type="taxonomic scope" value="Eukaryota"/>
</dbReference>
<accession>B9SBS7</accession>
<dbReference type="GO" id="GO:0005615">
    <property type="term" value="C:extracellular space"/>
    <property type="evidence" value="ECO:0007669"/>
    <property type="project" value="InterPro"/>
</dbReference>
<name>B9SBS7_RICCO</name>
<dbReference type="SMART" id="SM00093">
    <property type="entry name" value="SERPIN"/>
    <property type="match status" value="1"/>
</dbReference>
<organism evidence="4 5">
    <name type="scientific">Ricinus communis</name>
    <name type="common">Castor bean</name>
    <dbReference type="NCBI Taxonomy" id="3988"/>
    <lineage>
        <taxon>Eukaryota</taxon>
        <taxon>Viridiplantae</taxon>
        <taxon>Streptophyta</taxon>
        <taxon>Embryophyta</taxon>
        <taxon>Tracheophyta</taxon>
        <taxon>Spermatophyta</taxon>
        <taxon>Magnoliopsida</taxon>
        <taxon>eudicotyledons</taxon>
        <taxon>Gunneridae</taxon>
        <taxon>Pentapetalae</taxon>
        <taxon>rosids</taxon>
        <taxon>fabids</taxon>
        <taxon>Malpighiales</taxon>
        <taxon>Euphorbiaceae</taxon>
        <taxon>Acalyphoideae</taxon>
        <taxon>Acalypheae</taxon>
        <taxon>Ricinus</taxon>
    </lineage>
</organism>
<dbReference type="PANTHER" id="PTHR11461">
    <property type="entry name" value="SERINE PROTEASE INHIBITOR, SERPIN"/>
    <property type="match status" value="1"/>
</dbReference>
<dbReference type="Gene3D" id="2.30.39.10">
    <property type="entry name" value="Alpha-1-antitrypsin, domain 1"/>
    <property type="match status" value="1"/>
</dbReference>
<dbReference type="SUPFAM" id="SSF56574">
    <property type="entry name" value="Serpins"/>
    <property type="match status" value="1"/>
</dbReference>
<keyword evidence="5" id="KW-1185">Reference proteome</keyword>
<dbReference type="InParanoid" id="B9SBS7"/>
<reference evidence="5" key="1">
    <citation type="journal article" date="2010" name="Nat. Biotechnol.">
        <title>Draft genome sequence of the oilseed species Ricinus communis.</title>
        <authorList>
            <person name="Chan A.P."/>
            <person name="Crabtree J."/>
            <person name="Zhao Q."/>
            <person name="Lorenzi H."/>
            <person name="Orvis J."/>
            <person name="Puiu D."/>
            <person name="Melake-Berhan A."/>
            <person name="Jones K.M."/>
            <person name="Redman J."/>
            <person name="Chen G."/>
            <person name="Cahoon E.B."/>
            <person name="Gedil M."/>
            <person name="Stanke M."/>
            <person name="Haas B.J."/>
            <person name="Wortman J.R."/>
            <person name="Fraser-Liggett C.M."/>
            <person name="Ravel J."/>
            <person name="Rabinowicz P.D."/>
        </authorList>
    </citation>
    <scope>NUCLEOTIDE SEQUENCE [LARGE SCALE GENOMIC DNA]</scope>
    <source>
        <strain evidence="5">cv. Hale</strain>
    </source>
</reference>
<evidence type="ECO:0000313" key="4">
    <source>
        <dbReference type="EMBL" id="EEF38905.1"/>
    </source>
</evidence>
<evidence type="ECO:0000256" key="1">
    <source>
        <dbReference type="ARBA" id="ARBA00009500"/>
    </source>
</evidence>
<evidence type="ECO:0000256" key="2">
    <source>
        <dbReference type="RuleBase" id="RU000411"/>
    </source>
</evidence>
<dbReference type="EMBL" id="EQ973917">
    <property type="protein sequence ID" value="EEF38905.1"/>
    <property type="molecule type" value="Genomic_DNA"/>
</dbReference>
<proteinExistence type="inferred from homology"/>
<protein>
    <recommendedName>
        <fullName evidence="3">Serpin domain-containing protein</fullName>
    </recommendedName>
</protein>
<sequence length="306" mass="34239">MLNMVASGSKGRTLEQLLSFLESDGITHLTAQSSQIMDLTTTIQEFLESENVDDLNTQSLQARSNPSFLNALGGSFPSINREDSIHGHQIIGPFANTFVAPVLTPVGRFDNGNAGLSIGSGNSGPIISFVNGIWIDYRFNLKPSFKQLAEDVYKAKAESVDFGKQAEQVRKEVNLWAETATRGLIDNLLPPGFFKPDTILALANALYFKGTWFHTFDASRTRDQDFHLLDGRTVKAPFMISSSSKPQFYGSFEGFKLLRRPYKKGKDNKLYSVFIFLPDKRDGLKELVQKFNSDSSFLHENRDFSR</sequence>
<evidence type="ECO:0000259" key="3">
    <source>
        <dbReference type="SMART" id="SM00093"/>
    </source>
</evidence>
<dbReference type="InterPro" id="IPR023796">
    <property type="entry name" value="Serpin_dom"/>
</dbReference>